<dbReference type="Proteomes" id="UP000220914">
    <property type="component" value="Unassembled WGS sequence"/>
</dbReference>
<dbReference type="PROSITE" id="PS51257">
    <property type="entry name" value="PROKAR_LIPOPROTEIN"/>
    <property type="match status" value="1"/>
</dbReference>
<gene>
    <name evidence="2" type="ORF">CQY20_10195</name>
</gene>
<dbReference type="OrthoDB" id="4604897at2"/>
<dbReference type="RefSeq" id="WP_097939955.1">
    <property type="nucleotide sequence ID" value="NZ_BLKS01000001.1"/>
</dbReference>
<dbReference type="InterPro" id="IPR006059">
    <property type="entry name" value="SBP"/>
</dbReference>
<dbReference type="Gene3D" id="3.40.190.10">
    <property type="entry name" value="Periplasmic binding protein-like II"/>
    <property type="match status" value="2"/>
</dbReference>
<keyword evidence="3" id="KW-1185">Reference proteome</keyword>
<comment type="caution">
    <text evidence="2">The sequence shown here is derived from an EMBL/GenBank/DDBJ whole genome shotgun (WGS) entry which is preliminary data.</text>
</comment>
<sequence length="381" mass="40322">MPDLPSRSRSSSALAVVGFTACSNEGSDTASGNASTGVPAEPATKPDRLVIRIWSGDQQTVYADTAGKAFTEDTGIPIVWDTTDEAVSYAKINEEISSGQRPSADASFNAQQRAYTNAARGWTIPIHPELAPNLHKVVAETAAPPDHSDGPWAYINPYTLSVPFIVRTDKVDPASIRTWNDLFKPDLRQSLAVDTIYSSTAFGFAQSIGVDPAQNPPQGMDPVWARVSELRPNLAQLGSNADVVTALTNGSVKVAISNTGSGIQAQSAGAPIALVAPSDGLYVVGDAYYIHKGIPDANAYYAQVFANYLLDPAVQSEVAGKLGLVPVNPEATVPSYMADNPAVFPRSEQDLAAIHAIVAPIPLMAKNDEAWQKSFDSAIGR</sequence>
<evidence type="ECO:0000313" key="2">
    <source>
        <dbReference type="EMBL" id="PEG39552.1"/>
    </source>
</evidence>
<dbReference type="PANTHER" id="PTHR30006">
    <property type="entry name" value="THIAMINE-BINDING PERIPLASMIC PROTEIN-RELATED"/>
    <property type="match status" value="1"/>
</dbReference>
<evidence type="ECO:0000256" key="1">
    <source>
        <dbReference type="ARBA" id="ARBA00022729"/>
    </source>
</evidence>
<keyword evidence="1" id="KW-0732">Signal</keyword>
<dbReference type="AlphaFoldDB" id="A0A2A7N634"/>
<evidence type="ECO:0000313" key="3">
    <source>
        <dbReference type="Proteomes" id="UP000220914"/>
    </source>
</evidence>
<accession>A0A2A7N634</accession>
<organism evidence="2 3">
    <name type="scientific">Mycolicibacterium agri</name>
    <name type="common">Mycobacterium agri</name>
    <dbReference type="NCBI Taxonomy" id="36811"/>
    <lineage>
        <taxon>Bacteria</taxon>
        <taxon>Bacillati</taxon>
        <taxon>Actinomycetota</taxon>
        <taxon>Actinomycetes</taxon>
        <taxon>Mycobacteriales</taxon>
        <taxon>Mycobacteriaceae</taxon>
        <taxon>Mycolicibacterium</taxon>
    </lineage>
</organism>
<dbReference type="Pfam" id="PF13416">
    <property type="entry name" value="SBP_bac_8"/>
    <property type="match status" value="1"/>
</dbReference>
<dbReference type="EMBL" id="PDCP01000014">
    <property type="protein sequence ID" value="PEG39552.1"/>
    <property type="molecule type" value="Genomic_DNA"/>
</dbReference>
<proteinExistence type="predicted"/>
<reference evidence="2 3" key="1">
    <citation type="submission" date="2017-10" db="EMBL/GenBank/DDBJ databases">
        <title>The new phylogeny of genus Mycobacterium.</title>
        <authorList>
            <person name="Tortoli E."/>
            <person name="Trovato A."/>
            <person name="Cirillo D.M."/>
        </authorList>
    </citation>
    <scope>NUCLEOTIDE SEQUENCE [LARGE SCALE GENOMIC DNA]</scope>
    <source>
        <strain evidence="2 3">CCUG37673</strain>
    </source>
</reference>
<dbReference type="SUPFAM" id="SSF53850">
    <property type="entry name" value="Periplasmic binding protein-like II"/>
    <property type="match status" value="1"/>
</dbReference>
<protein>
    <recommendedName>
        <fullName evidence="4">ABC transporter substrate-binding protein</fullName>
    </recommendedName>
</protein>
<evidence type="ECO:0008006" key="4">
    <source>
        <dbReference type="Google" id="ProtNLM"/>
    </source>
</evidence>
<name>A0A2A7N634_MYCAG</name>